<name>A0A0F9LUG9_9ZZZZ</name>
<comment type="caution">
    <text evidence="1">The sequence shown here is derived from an EMBL/GenBank/DDBJ whole genome shotgun (WGS) entry which is preliminary data.</text>
</comment>
<accession>A0A0F9LUG9</accession>
<protein>
    <submittedName>
        <fullName evidence="1">Uncharacterized protein</fullName>
    </submittedName>
</protein>
<dbReference type="AlphaFoldDB" id="A0A0F9LUG9"/>
<sequence length="55" mass="6553">MDEFTSKLLTLLDLIEINHEDKDKVHMLCQQRFDIAKDAGYRVEFEHFEVSGRLQ</sequence>
<reference evidence="1" key="1">
    <citation type="journal article" date="2015" name="Nature">
        <title>Complex archaea that bridge the gap between prokaryotes and eukaryotes.</title>
        <authorList>
            <person name="Spang A."/>
            <person name="Saw J.H."/>
            <person name="Jorgensen S.L."/>
            <person name="Zaremba-Niedzwiedzka K."/>
            <person name="Martijn J."/>
            <person name="Lind A.E."/>
            <person name="van Eijk R."/>
            <person name="Schleper C."/>
            <person name="Guy L."/>
            <person name="Ettema T.J."/>
        </authorList>
    </citation>
    <scope>NUCLEOTIDE SEQUENCE</scope>
</reference>
<proteinExistence type="predicted"/>
<dbReference type="EMBL" id="LAZR01011620">
    <property type="protein sequence ID" value="KKM60747.1"/>
    <property type="molecule type" value="Genomic_DNA"/>
</dbReference>
<gene>
    <name evidence="1" type="ORF">LCGC14_1538770</name>
</gene>
<organism evidence="1">
    <name type="scientific">marine sediment metagenome</name>
    <dbReference type="NCBI Taxonomy" id="412755"/>
    <lineage>
        <taxon>unclassified sequences</taxon>
        <taxon>metagenomes</taxon>
        <taxon>ecological metagenomes</taxon>
    </lineage>
</organism>
<evidence type="ECO:0000313" key="1">
    <source>
        <dbReference type="EMBL" id="KKM60747.1"/>
    </source>
</evidence>